<evidence type="ECO:0000313" key="2">
    <source>
        <dbReference type="EMBL" id="SOC45154.1"/>
    </source>
</evidence>
<evidence type="ECO:0000313" key="3">
    <source>
        <dbReference type="Proteomes" id="UP000219167"/>
    </source>
</evidence>
<evidence type="ECO:0008006" key="4">
    <source>
        <dbReference type="Google" id="ProtNLM"/>
    </source>
</evidence>
<keyword evidence="1" id="KW-0812">Transmembrane</keyword>
<dbReference type="Proteomes" id="UP000219167">
    <property type="component" value="Unassembled WGS sequence"/>
</dbReference>
<protein>
    <recommendedName>
        <fullName evidence="4">DUF2474 family protein</fullName>
    </recommendedName>
</protein>
<sequence length="38" mass="4035">MLGHNSVPKKLLWFVALWASGVFAVGIVGLVIKMALAP</sequence>
<accession>A0A285UTF9</accession>
<proteinExistence type="predicted"/>
<gene>
    <name evidence="2" type="ORF">SAMN05892877_11428</name>
</gene>
<dbReference type="AlphaFoldDB" id="A0A285UTF9"/>
<feature type="transmembrane region" description="Helical" evidence="1">
    <location>
        <begin position="12"/>
        <end position="32"/>
    </location>
</feature>
<name>A0A285UTF9_9HYPH</name>
<reference evidence="2 3" key="1">
    <citation type="submission" date="2017-08" db="EMBL/GenBank/DDBJ databases">
        <authorList>
            <person name="de Groot N.N."/>
        </authorList>
    </citation>
    <scope>NUCLEOTIDE SEQUENCE [LARGE SCALE GENOMIC DNA]</scope>
    <source>
        <strain evidence="2 3">JC85</strain>
    </source>
</reference>
<dbReference type="EMBL" id="OBQD01000014">
    <property type="protein sequence ID" value="SOC45154.1"/>
    <property type="molecule type" value="Genomic_DNA"/>
</dbReference>
<keyword evidence="3" id="KW-1185">Reference proteome</keyword>
<organism evidence="2 3">
    <name type="scientific">Rhizobium subbaraonis</name>
    <dbReference type="NCBI Taxonomy" id="908946"/>
    <lineage>
        <taxon>Bacteria</taxon>
        <taxon>Pseudomonadati</taxon>
        <taxon>Pseudomonadota</taxon>
        <taxon>Alphaproteobacteria</taxon>
        <taxon>Hyphomicrobiales</taxon>
        <taxon>Rhizobiaceae</taxon>
        <taxon>Rhizobium/Agrobacterium group</taxon>
        <taxon>Rhizobium</taxon>
    </lineage>
</organism>
<keyword evidence="1" id="KW-0472">Membrane</keyword>
<keyword evidence="1" id="KW-1133">Transmembrane helix</keyword>
<evidence type="ECO:0000256" key="1">
    <source>
        <dbReference type="SAM" id="Phobius"/>
    </source>
</evidence>